<dbReference type="Gene3D" id="2.40.50.230">
    <property type="entry name" value="Gp5 N-terminal domain"/>
    <property type="match status" value="1"/>
</dbReference>
<sequence>MSERFAVRRPDRPEVEVRAGGSAVEARVQADIVEVDVAEEVNRHARCVLLVQNWDPDTRTVRWSDGGPFAPGTAVEVLLGYHSDLATVFDGVVTALAAHFPAGRPPLLRVEARSRSAWLAAPRRSRVLEEAGDGDLAQAVAADYGLDTDVEDGPARPAVVQGDRADWDHLVARATELGWVTYVRGTTLVLRPPAEPADPIALTWTLNLTELHLTQDVGGLGSPVTVTGWDPEQQEAVTADADAGRSGVDTGDRDDHSAAVDATGWALRPQTVPSPLPLTAGEADALASGAARQAALRHLTGSGRTIGTPALRCDAWVSVTGVGDRFAGPHYVSAVRHRMSARGYTTEFQLGLPAPLAPAAAPPAYPLATGVVTDLDDPLGWGRVKVSFPWRTDAPDAVWARLATVDAGPDRGTFFLPDPGQEVLVGFLGGDAAQPVVLGSLWHGQAAPPVAVDPDTNDVRALVTRAGHALTFDDKDGGSVTLSTKRGHRLVLSEGDGKVTLSEPDGGNEIALSGSGIELTAASGDITLRASSGAVRIDATTIEGTASGTASIESSASLDIKASATLDLRGALVNIN</sequence>
<accession>A0A6F8YXZ2</accession>
<name>A0A6F8YXZ2_9ACTN</name>
<proteinExistence type="predicted"/>
<organism evidence="2 3">
    <name type="scientific">Phytohabitans suffuscus</name>
    <dbReference type="NCBI Taxonomy" id="624315"/>
    <lineage>
        <taxon>Bacteria</taxon>
        <taxon>Bacillati</taxon>
        <taxon>Actinomycetota</taxon>
        <taxon>Actinomycetes</taxon>
        <taxon>Micromonosporales</taxon>
        <taxon>Micromonosporaceae</taxon>
    </lineage>
</organism>
<dbReference type="SUPFAM" id="SSF69349">
    <property type="entry name" value="Phage fibre proteins"/>
    <property type="match status" value="1"/>
</dbReference>
<dbReference type="SUPFAM" id="SSF69255">
    <property type="entry name" value="gp5 N-terminal domain-like"/>
    <property type="match status" value="1"/>
</dbReference>
<dbReference type="SUPFAM" id="SSF69279">
    <property type="entry name" value="Phage tail proteins"/>
    <property type="match status" value="1"/>
</dbReference>
<dbReference type="AlphaFoldDB" id="A0A6F8YXZ2"/>
<evidence type="ECO:0000313" key="2">
    <source>
        <dbReference type="EMBL" id="BCB91050.1"/>
    </source>
</evidence>
<feature type="domain" description="Gp5/Type VI secretion system Vgr protein OB-fold" evidence="1">
    <location>
        <begin position="369"/>
        <end position="442"/>
    </location>
</feature>
<dbReference type="RefSeq" id="WP_173163720.1">
    <property type="nucleotide sequence ID" value="NZ_AP022871.1"/>
</dbReference>
<dbReference type="Proteomes" id="UP000503011">
    <property type="component" value="Chromosome"/>
</dbReference>
<dbReference type="EMBL" id="AP022871">
    <property type="protein sequence ID" value="BCB91050.1"/>
    <property type="molecule type" value="Genomic_DNA"/>
</dbReference>
<protein>
    <recommendedName>
        <fullName evidence="1">Gp5/Type VI secretion system Vgr protein OB-fold domain-containing protein</fullName>
    </recommendedName>
</protein>
<gene>
    <name evidence="2" type="ORF">Psuf_083630</name>
</gene>
<evidence type="ECO:0000313" key="3">
    <source>
        <dbReference type="Proteomes" id="UP000503011"/>
    </source>
</evidence>
<dbReference type="Pfam" id="PF04717">
    <property type="entry name" value="Phage_base_V"/>
    <property type="match status" value="1"/>
</dbReference>
<reference evidence="2 3" key="2">
    <citation type="submission" date="2020-03" db="EMBL/GenBank/DDBJ databases">
        <authorList>
            <person name="Ichikawa N."/>
            <person name="Kimura A."/>
            <person name="Kitahashi Y."/>
            <person name="Uohara A."/>
        </authorList>
    </citation>
    <scope>NUCLEOTIDE SEQUENCE [LARGE SCALE GENOMIC DNA]</scope>
    <source>
        <strain evidence="2 3">NBRC 105367</strain>
    </source>
</reference>
<reference evidence="2 3" key="1">
    <citation type="submission" date="2020-03" db="EMBL/GenBank/DDBJ databases">
        <title>Whole genome shotgun sequence of Phytohabitans suffuscus NBRC 105367.</title>
        <authorList>
            <person name="Komaki H."/>
            <person name="Tamura T."/>
        </authorList>
    </citation>
    <scope>NUCLEOTIDE SEQUENCE [LARGE SCALE GENOMIC DNA]</scope>
    <source>
        <strain evidence="2 3">NBRC 105367</strain>
    </source>
</reference>
<dbReference type="InterPro" id="IPR037026">
    <property type="entry name" value="Vgr_OB-fold_dom_sf"/>
</dbReference>
<dbReference type="KEGG" id="psuu:Psuf_083630"/>
<keyword evidence="3" id="KW-1185">Reference proteome</keyword>
<evidence type="ECO:0000259" key="1">
    <source>
        <dbReference type="Pfam" id="PF04717"/>
    </source>
</evidence>
<dbReference type="InterPro" id="IPR006531">
    <property type="entry name" value="Gp5/Vgr_OB"/>
</dbReference>